<keyword evidence="2" id="KW-1185">Reference proteome</keyword>
<protein>
    <submittedName>
        <fullName evidence="1">Uncharacterized protein</fullName>
    </submittedName>
</protein>
<dbReference type="Proteomes" id="UP000683925">
    <property type="component" value="Unassembled WGS sequence"/>
</dbReference>
<dbReference type="EMBL" id="CAJJDP010000008">
    <property type="protein sequence ID" value="CAD8137959.1"/>
    <property type="molecule type" value="Genomic_DNA"/>
</dbReference>
<organism evidence="1 2">
    <name type="scientific">Paramecium octaurelia</name>
    <dbReference type="NCBI Taxonomy" id="43137"/>
    <lineage>
        <taxon>Eukaryota</taxon>
        <taxon>Sar</taxon>
        <taxon>Alveolata</taxon>
        <taxon>Ciliophora</taxon>
        <taxon>Intramacronucleata</taxon>
        <taxon>Oligohymenophorea</taxon>
        <taxon>Peniculida</taxon>
        <taxon>Parameciidae</taxon>
        <taxon>Paramecium</taxon>
    </lineage>
</organism>
<evidence type="ECO:0000313" key="2">
    <source>
        <dbReference type="Proteomes" id="UP000683925"/>
    </source>
</evidence>
<evidence type="ECO:0000313" key="1">
    <source>
        <dbReference type="EMBL" id="CAD8137959.1"/>
    </source>
</evidence>
<name>A0A8S1SFA7_PAROT</name>
<accession>A0A8S1SFA7</accession>
<proteinExistence type="predicted"/>
<reference evidence="1" key="1">
    <citation type="submission" date="2021-01" db="EMBL/GenBank/DDBJ databases">
        <authorList>
            <consortium name="Genoscope - CEA"/>
            <person name="William W."/>
        </authorList>
    </citation>
    <scope>NUCLEOTIDE SEQUENCE</scope>
</reference>
<sequence>MIQQSLYVHIFKSSLYTQPKYLPNRQEVSLETEFLVAYIAIALLVLCSQKLEQNMINQVDQEKVKRKTFRNKKITQLKLFDGNILIIKCLMICLL</sequence>
<gene>
    <name evidence="1" type="ORF">POCTA_138.1.T0090113</name>
</gene>
<comment type="caution">
    <text evidence="1">The sequence shown here is derived from an EMBL/GenBank/DDBJ whole genome shotgun (WGS) entry which is preliminary data.</text>
</comment>
<dbReference type="AlphaFoldDB" id="A0A8S1SFA7"/>